<reference evidence="2 3" key="1">
    <citation type="submission" date="2016-10" db="EMBL/GenBank/DDBJ databases">
        <authorList>
            <person name="de Groot N.N."/>
        </authorList>
    </citation>
    <scope>NUCLEOTIDE SEQUENCE [LARGE SCALE GENOMIC DNA]</scope>
    <source>
        <strain evidence="2 3">DSM 21668</strain>
    </source>
</reference>
<accession>A0A1G9IW07</accession>
<proteinExistence type="predicted"/>
<dbReference type="Proteomes" id="UP000198901">
    <property type="component" value="Unassembled WGS sequence"/>
</dbReference>
<name>A0A1G9IW07_9BACT</name>
<dbReference type="STRING" id="563176.SAMN04488090_0641"/>
<gene>
    <name evidence="2" type="ORF">SAMN04488090_0641</name>
</gene>
<dbReference type="Gene3D" id="2.60.40.10">
    <property type="entry name" value="Immunoglobulins"/>
    <property type="match status" value="2"/>
</dbReference>
<organism evidence="2 3">
    <name type="scientific">Siphonobacter aquaeclarae</name>
    <dbReference type="NCBI Taxonomy" id="563176"/>
    <lineage>
        <taxon>Bacteria</taxon>
        <taxon>Pseudomonadati</taxon>
        <taxon>Bacteroidota</taxon>
        <taxon>Cytophagia</taxon>
        <taxon>Cytophagales</taxon>
        <taxon>Cytophagaceae</taxon>
        <taxon>Siphonobacter</taxon>
    </lineage>
</organism>
<feature type="signal peptide" evidence="1">
    <location>
        <begin position="1"/>
        <end position="28"/>
    </location>
</feature>
<keyword evidence="1" id="KW-0732">Signal</keyword>
<sequence>MNNPCTFRQKLCLLFFFASLFPVFQSHAQCPAPQYAGNVTVTQVTCPGNGKIEVSLVSPAVTAPDVYQFALFTADGQEVKSWQSDSTLRNLDPGSYYVYVRRVCASGVSDTLRLYASLVSLYRPVQLYGVYPSNAINCCNGNIYVDAFELSAISLVNSLNAPDIPANYVRPKQTNDPQFLNLCAGTYYVRIYDACDNYITRSVDIGLETRTYTASDISRRRISCDTLQFDYQISNTAFPGTTWIEWPDGTADTSRAIYNSTQYGQVSAHLSKLSTAYNPALPFPSSVPAWPVSVKIGFRDDCGTVTRYDRQIAEPGVLQARIEQYDGTRCDSVTYMVYLSNGPWGQFTSWAYTGKNVTYSVDGGATWAPLENAAGTNRFTVQRGQTYNVLFAFCGDTLSQTLTVPDAPPFLVSAAQLRGTGCEADIYAGAANPTGTLKVEMIQAPAGVSPFPTGTPTTPGSSTYVFKNLPFGTYTFRITDSSANCFRSEEVSATLQQVPLGIKLRAENVLACKDRARIGFYPTGNGGNTISDDRPMIVKVLQQPAGAGIPATFTVTDWHEGVYFPGQLQNIIPGDYAFEFLDTTGACPRTTSASITIPPDLMLNTDFSVTYTCDGKARVTTASGYQYLSEFGQRYVQPFQGYPTISFVTPSGTVLTPMRTGMSYNFPTGQTTYEFSGLTAQTYTIRLQLPESDTLQPGCSATEKVVTLGVSPLTLNGARFLAGCAGSAQSATLTAPAQGGSGAYTYSLYQGSVAAGNLVAGPQASSIFNNLNANTVYVVEVTDECGSATRLTTSTAEAGIPVFASSSQVCPGENVTLSVDAIPGATYQWTKNGTVLAGQNANQLSLPAVQYPADTGSYQVTITFGSCVLLSNTSRLTINCTPTPVVLIGFTAVNDGNQARLDWSTSSETKNLGFDIQRSIDGKIWERLGFVASQATGGSTNRPLKYTYRDAQVVAPTQYYRLKQIDLDGKTEFSAARSVAFSSLAWQVYPNPASRVIVLHRVSAGARVTVTDVNGREFHSGEQAAEGTYRIERVPVGLYLLTVREVTGGSRSEKVFVTH</sequence>
<evidence type="ECO:0000313" key="3">
    <source>
        <dbReference type="Proteomes" id="UP000198901"/>
    </source>
</evidence>
<dbReference type="OrthoDB" id="903973at2"/>
<evidence type="ECO:0000313" key="2">
    <source>
        <dbReference type="EMBL" id="SDL29225.1"/>
    </source>
</evidence>
<dbReference type="InterPro" id="IPR036179">
    <property type="entry name" value="Ig-like_dom_sf"/>
</dbReference>
<evidence type="ECO:0000256" key="1">
    <source>
        <dbReference type="SAM" id="SignalP"/>
    </source>
</evidence>
<dbReference type="NCBIfam" id="TIGR04183">
    <property type="entry name" value="Por_Secre_tail"/>
    <property type="match status" value="1"/>
</dbReference>
<dbReference type="InterPro" id="IPR026444">
    <property type="entry name" value="Secre_tail"/>
</dbReference>
<feature type="chain" id="PRO_5011580754" evidence="1">
    <location>
        <begin position="29"/>
        <end position="1059"/>
    </location>
</feature>
<protein>
    <submittedName>
        <fullName evidence="2">Por secretion system C-terminal sorting domain-containing protein</fullName>
    </submittedName>
</protein>
<dbReference type="EMBL" id="FNGS01000001">
    <property type="protein sequence ID" value="SDL29225.1"/>
    <property type="molecule type" value="Genomic_DNA"/>
</dbReference>
<dbReference type="SUPFAM" id="SSF48726">
    <property type="entry name" value="Immunoglobulin"/>
    <property type="match status" value="1"/>
</dbReference>
<keyword evidence="3" id="KW-1185">Reference proteome</keyword>
<dbReference type="InterPro" id="IPR013783">
    <property type="entry name" value="Ig-like_fold"/>
</dbReference>
<dbReference type="AlphaFoldDB" id="A0A1G9IW07"/>